<keyword evidence="5" id="KW-0391">Immunity</keyword>
<evidence type="ECO:0000256" key="1">
    <source>
        <dbReference type="ARBA" id="ARBA00004613"/>
    </source>
</evidence>
<dbReference type="GO" id="GO:0006508">
    <property type="term" value="P:proteolysis"/>
    <property type="evidence" value="ECO:0007669"/>
    <property type="project" value="UniProtKB-KW"/>
</dbReference>
<keyword evidence="3" id="KW-0399">Innate immunity</keyword>
<evidence type="ECO:0000256" key="7">
    <source>
        <dbReference type="ARBA" id="ARBA00023180"/>
    </source>
</evidence>
<evidence type="ECO:0000256" key="5">
    <source>
        <dbReference type="ARBA" id="ARBA00022859"/>
    </source>
</evidence>
<dbReference type="GO" id="GO:0045087">
    <property type="term" value="P:innate immune response"/>
    <property type="evidence" value="ECO:0007669"/>
    <property type="project" value="UniProtKB-KW"/>
</dbReference>
<keyword evidence="9" id="KW-0645">Protease</keyword>
<evidence type="ECO:0000256" key="8">
    <source>
        <dbReference type="ARBA" id="ARBA00024195"/>
    </source>
</evidence>
<comment type="similarity">
    <text evidence="8">Belongs to the peptidase S1 family. CLIP subfamily.</text>
</comment>
<dbReference type="FunFam" id="2.40.10.10:FF:000028">
    <property type="entry name" value="Serine protease easter"/>
    <property type="match status" value="1"/>
</dbReference>
<keyword evidence="7" id="KW-0325">Glycoprotein</keyword>
<evidence type="ECO:0000313" key="12">
    <source>
        <dbReference type="EnsemblMetazoa" id="ASIC001352-PA"/>
    </source>
</evidence>
<proteinExistence type="inferred from homology"/>
<sequence>MKISFPLVCEEYRKITVKKQTVLPLAFFAKPIELESNNCTNVVQLIAGGEPARKGEFPHHALLGFIKHGTYSDYEFKCGGTLISNQHVLTAAHCFKENIPKVVRLGAYSLLESYDAYDVDIEGFLQHPSYKPQKVHHDIALVKLANRVFFTSLIRPACLWDTEQRNISRYIATGFGSNESFSLVQSTELRKVQLEEFPIEDCVRIFIINPRFRDDTNEGKICVGSNVVGRDTCQGDSGGPLQTVTSPTTCTFHIVGITATGGVCAIGNGKAMYTKVSHYIDWIEKNVWGPNPEAYTVVGHKNN</sequence>
<dbReference type="InterPro" id="IPR043504">
    <property type="entry name" value="Peptidase_S1_PA_chymotrypsin"/>
</dbReference>
<keyword evidence="13" id="KW-1185">Reference proteome</keyword>
<dbReference type="CDD" id="cd00190">
    <property type="entry name" value="Tryp_SPc"/>
    <property type="match status" value="1"/>
</dbReference>
<name>A0A084VB82_ANOSI</name>
<dbReference type="PANTHER" id="PTHR24252">
    <property type="entry name" value="ACROSIN-RELATED"/>
    <property type="match status" value="1"/>
</dbReference>
<evidence type="ECO:0000259" key="10">
    <source>
        <dbReference type="PROSITE" id="PS50240"/>
    </source>
</evidence>
<dbReference type="GO" id="GO:0005576">
    <property type="term" value="C:extracellular region"/>
    <property type="evidence" value="ECO:0007669"/>
    <property type="project" value="UniProtKB-SubCell"/>
</dbReference>
<gene>
    <name evidence="11" type="ORF">ZHAS_00001352</name>
</gene>
<dbReference type="InterPro" id="IPR009003">
    <property type="entry name" value="Peptidase_S1_PA"/>
</dbReference>
<evidence type="ECO:0000256" key="2">
    <source>
        <dbReference type="ARBA" id="ARBA00022525"/>
    </source>
</evidence>
<dbReference type="EMBL" id="ATLV01006060">
    <property type="status" value="NOT_ANNOTATED_CDS"/>
    <property type="molecule type" value="Genomic_DNA"/>
</dbReference>
<dbReference type="InterPro" id="IPR001254">
    <property type="entry name" value="Trypsin_dom"/>
</dbReference>
<dbReference type="VEuPathDB" id="VectorBase:ASIS009189"/>
<organism evidence="11">
    <name type="scientific">Anopheles sinensis</name>
    <name type="common">Mosquito</name>
    <dbReference type="NCBI Taxonomy" id="74873"/>
    <lineage>
        <taxon>Eukaryota</taxon>
        <taxon>Metazoa</taxon>
        <taxon>Ecdysozoa</taxon>
        <taxon>Arthropoda</taxon>
        <taxon>Hexapoda</taxon>
        <taxon>Insecta</taxon>
        <taxon>Pterygota</taxon>
        <taxon>Neoptera</taxon>
        <taxon>Endopterygota</taxon>
        <taxon>Diptera</taxon>
        <taxon>Nematocera</taxon>
        <taxon>Culicoidea</taxon>
        <taxon>Culicidae</taxon>
        <taxon>Anophelinae</taxon>
        <taxon>Anopheles</taxon>
    </lineage>
</organism>
<evidence type="ECO:0000313" key="13">
    <source>
        <dbReference type="Proteomes" id="UP000030765"/>
    </source>
</evidence>
<keyword evidence="9" id="KW-0378">Hydrolase</keyword>
<comment type="subcellular location">
    <subcellularLocation>
        <location evidence="1">Secreted</location>
    </subcellularLocation>
</comment>
<reference evidence="11 13" key="1">
    <citation type="journal article" date="2014" name="BMC Genomics">
        <title>Genome sequence of Anopheles sinensis provides insight into genetics basis of mosquito competence for malaria parasites.</title>
        <authorList>
            <person name="Zhou D."/>
            <person name="Zhang D."/>
            <person name="Ding G."/>
            <person name="Shi L."/>
            <person name="Hou Q."/>
            <person name="Ye Y."/>
            <person name="Xu Y."/>
            <person name="Zhou H."/>
            <person name="Xiong C."/>
            <person name="Li S."/>
            <person name="Yu J."/>
            <person name="Hong S."/>
            <person name="Yu X."/>
            <person name="Zou P."/>
            <person name="Chen C."/>
            <person name="Chang X."/>
            <person name="Wang W."/>
            <person name="Lv Y."/>
            <person name="Sun Y."/>
            <person name="Ma L."/>
            <person name="Shen B."/>
            <person name="Zhu C."/>
        </authorList>
    </citation>
    <scope>NUCLEOTIDE SEQUENCE [LARGE SCALE GENOMIC DNA]</scope>
</reference>
<keyword evidence="6" id="KW-1015">Disulfide bond</keyword>
<feature type="domain" description="Peptidase S1" evidence="10">
    <location>
        <begin position="46"/>
        <end position="288"/>
    </location>
</feature>
<reference evidence="12" key="2">
    <citation type="submission" date="2020-05" db="UniProtKB">
        <authorList>
            <consortium name="EnsemblMetazoa"/>
        </authorList>
    </citation>
    <scope>IDENTIFICATION</scope>
</reference>
<dbReference type="STRING" id="74873.A0A084VB82"/>
<dbReference type="PROSITE" id="PS50240">
    <property type="entry name" value="TRYPSIN_DOM"/>
    <property type="match status" value="1"/>
</dbReference>
<dbReference type="EMBL" id="KE524335">
    <property type="protein sequence ID" value="KFB35226.1"/>
    <property type="molecule type" value="Genomic_DNA"/>
</dbReference>
<dbReference type="SMART" id="SM00020">
    <property type="entry name" value="Tryp_SPc"/>
    <property type="match status" value="1"/>
</dbReference>
<keyword evidence="2" id="KW-0964">Secreted</keyword>
<dbReference type="PROSITE" id="PS00134">
    <property type="entry name" value="TRYPSIN_HIS"/>
    <property type="match status" value="1"/>
</dbReference>
<dbReference type="InterPro" id="IPR033116">
    <property type="entry name" value="TRYPSIN_SER"/>
</dbReference>
<dbReference type="PRINTS" id="PR00722">
    <property type="entry name" value="CHYMOTRYPSIN"/>
</dbReference>
<dbReference type="GO" id="GO:0004252">
    <property type="term" value="F:serine-type endopeptidase activity"/>
    <property type="evidence" value="ECO:0007669"/>
    <property type="project" value="InterPro"/>
</dbReference>
<dbReference type="EnsemblMetazoa" id="ASIC001352-RA">
    <property type="protein sequence ID" value="ASIC001352-PA"/>
    <property type="gene ID" value="ASIC001352"/>
</dbReference>
<dbReference type="Proteomes" id="UP000030765">
    <property type="component" value="Unassembled WGS sequence"/>
</dbReference>
<dbReference type="Pfam" id="PF00089">
    <property type="entry name" value="Trypsin"/>
    <property type="match status" value="1"/>
</dbReference>
<dbReference type="PANTHER" id="PTHR24252:SF7">
    <property type="entry name" value="HYALIN"/>
    <property type="match status" value="1"/>
</dbReference>
<dbReference type="AlphaFoldDB" id="A0A084VB82"/>
<dbReference type="OMA" id="RIADIKC"/>
<dbReference type="SUPFAM" id="SSF50494">
    <property type="entry name" value="Trypsin-like serine proteases"/>
    <property type="match status" value="1"/>
</dbReference>
<dbReference type="InterPro" id="IPR018114">
    <property type="entry name" value="TRYPSIN_HIS"/>
</dbReference>
<evidence type="ECO:0000256" key="6">
    <source>
        <dbReference type="ARBA" id="ARBA00023157"/>
    </source>
</evidence>
<dbReference type="VEuPathDB" id="VectorBase:ASIC001352"/>
<evidence type="ECO:0000256" key="9">
    <source>
        <dbReference type="RuleBase" id="RU363034"/>
    </source>
</evidence>
<dbReference type="InterPro" id="IPR001314">
    <property type="entry name" value="Peptidase_S1A"/>
</dbReference>
<keyword evidence="4" id="KW-0732">Signal</keyword>
<keyword evidence="9" id="KW-0720">Serine protease</keyword>
<evidence type="ECO:0000313" key="11">
    <source>
        <dbReference type="EMBL" id="KFB35226.1"/>
    </source>
</evidence>
<evidence type="ECO:0000256" key="3">
    <source>
        <dbReference type="ARBA" id="ARBA00022588"/>
    </source>
</evidence>
<dbReference type="PROSITE" id="PS00135">
    <property type="entry name" value="TRYPSIN_SER"/>
    <property type="match status" value="1"/>
</dbReference>
<dbReference type="OrthoDB" id="6339452at2759"/>
<dbReference type="Gene3D" id="2.40.10.10">
    <property type="entry name" value="Trypsin-like serine proteases"/>
    <property type="match status" value="2"/>
</dbReference>
<evidence type="ECO:0000256" key="4">
    <source>
        <dbReference type="ARBA" id="ARBA00022729"/>
    </source>
</evidence>
<accession>A0A084VB82</accession>
<protein>
    <submittedName>
        <fullName evidence="12">Peptidase S1 domain-containing protein</fullName>
    </submittedName>
</protein>